<reference evidence="2 3" key="1">
    <citation type="journal article" date="2015" name="Stand. Genomic Sci.">
        <title>Genomic Encyclopedia of Bacterial and Archaeal Type Strains, Phase III: the genomes of soil and plant-associated and newly described type strains.</title>
        <authorList>
            <person name="Whitman W.B."/>
            <person name="Woyke T."/>
            <person name="Klenk H.P."/>
            <person name="Zhou Y."/>
            <person name="Lilburn T.G."/>
            <person name="Beck B.J."/>
            <person name="De Vos P."/>
            <person name="Vandamme P."/>
            <person name="Eisen J.A."/>
            <person name="Garrity G."/>
            <person name="Hugenholtz P."/>
            <person name="Kyrpides N.C."/>
        </authorList>
    </citation>
    <scope>NUCLEOTIDE SEQUENCE [LARGE SCALE GENOMIC DNA]</scope>
    <source>
        <strain evidence="2 3">CECT 7306</strain>
    </source>
</reference>
<evidence type="ECO:0000313" key="2">
    <source>
        <dbReference type="EMBL" id="ROP26781.1"/>
    </source>
</evidence>
<dbReference type="Gene3D" id="3.30.565.10">
    <property type="entry name" value="Histidine kinase-like ATPase, C-terminal domain"/>
    <property type="match status" value="1"/>
</dbReference>
<evidence type="ECO:0000256" key="1">
    <source>
        <dbReference type="SAM" id="MobiDB-lite"/>
    </source>
</evidence>
<accession>A0A3N1G999</accession>
<sequence length="173" mass="17414">MARAEQGTGALERRLVPTVDLSPAPGTPADGDVGPSAGVAPSGQDAVLTPGARVELRLPADPAFLSVLRTTTAALAVRLDVTVDAVEDVRMAVDEAASLVLGAAATPGGFLDASFAIGGHELVVEVRGPAPFLPDRGSVAWALLDALVEGLEVLDVPQGSALRLVHETTGGAP</sequence>
<dbReference type="OrthoDB" id="3694612at2"/>
<dbReference type="InParanoid" id="A0A3N1G999"/>
<dbReference type="AlphaFoldDB" id="A0A3N1G999"/>
<dbReference type="RefSeq" id="WP_158674342.1">
    <property type="nucleotide sequence ID" value="NZ_RJKN01000010.1"/>
</dbReference>
<comment type="caution">
    <text evidence="2">The sequence shown here is derived from an EMBL/GenBank/DDBJ whole genome shotgun (WGS) entry which is preliminary data.</text>
</comment>
<dbReference type="Proteomes" id="UP000276232">
    <property type="component" value="Unassembled WGS sequence"/>
</dbReference>
<dbReference type="FunCoup" id="A0A3N1G999">
    <property type="interactions" value="1"/>
</dbReference>
<protein>
    <recommendedName>
        <fullName evidence="4">Serine/threonine-protein kinase RsbW</fullName>
    </recommendedName>
</protein>
<keyword evidence="3" id="KW-1185">Reference proteome</keyword>
<evidence type="ECO:0008006" key="4">
    <source>
        <dbReference type="Google" id="ProtNLM"/>
    </source>
</evidence>
<organism evidence="2 3">
    <name type="scientific">Pseudokineococcus lusitanus</name>
    <dbReference type="NCBI Taxonomy" id="763993"/>
    <lineage>
        <taxon>Bacteria</taxon>
        <taxon>Bacillati</taxon>
        <taxon>Actinomycetota</taxon>
        <taxon>Actinomycetes</taxon>
        <taxon>Kineosporiales</taxon>
        <taxon>Kineosporiaceae</taxon>
        <taxon>Pseudokineococcus</taxon>
    </lineage>
</organism>
<proteinExistence type="predicted"/>
<evidence type="ECO:0000313" key="3">
    <source>
        <dbReference type="Proteomes" id="UP000276232"/>
    </source>
</evidence>
<feature type="region of interest" description="Disordered" evidence="1">
    <location>
        <begin position="1"/>
        <end position="45"/>
    </location>
</feature>
<dbReference type="EMBL" id="RJKN01000010">
    <property type="protein sequence ID" value="ROP26781.1"/>
    <property type="molecule type" value="Genomic_DNA"/>
</dbReference>
<gene>
    <name evidence="2" type="ORF">EDC03_3251</name>
</gene>
<dbReference type="InterPro" id="IPR036890">
    <property type="entry name" value="HATPase_C_sf"/>
</dbReference>
<name>A0A3N1G999_9ACTN</name>